<evidence type="ECO:0000256" key="1">
    <source>
        <dbReference type="SAM" id="SignalP"/>
    </source>
</evidence>
<sequence length="386" mass="40937">MPMRAGRARVWGGVLAGCLLLPFMSAHASEGFADDFETGTLLPEDTPPGRWDDSGMVGTNTFTSGAAGAHRGRYGLTVVDRATASGSQASINANVTALTSEVHMRTWLRMRDVGAVGSAVVMQGLPALVELRLLAPGPAWELALRNGSGRTYVSLHGAKVEAERWSLVELRVRGMGTAAAEARLWVDGIEQGPGLTGLDLRDDANKVDKVVVGEPWSDTGTFTGFLDFDDVRVSDAPMASRLELRRPEAEGAKDCLAVDLSLRASSTGTLAPAPYDTDVSLAVEGDKGGFHTEKDCDSPVTRVRLPTGTSERRMYFRPQGPAGTVTWQASHADFLPASLTVDVEALPSDADGGGPWTTELGCTSAPGAVLALPALLGIWLRRRRAR</sequence>
<protein>
    <recommendedName>
        <fullName evidence="4">LamG domain-containing protein</fullName>
    </recommendedName>
</protein>
<accession>A0ABS3DPN0</accession>
<evidence type="ECO:0000313" key="3">
    <source>
        <dbReference type="Proteomes" id="UP000664052"/>
    </source>
</evidence>
<dbReference type="EMBL" id="JAFIMU010000017">
    <property type="protein sequence ID" value="MBN8233284.1"/>
    <property type="molecule type" value="Genomic_DNA"/>
</dbReference>
<proteinExistence type="predicted"/>
<dbReference type="Gene3D" id="2.60.120.200">
    <property type="match status" value="1"/>
</dbReference>
<evidence type="ECO:0000313" key="2">
    <source>
        <dbReference type="EMBL" id="MBN8233284.1"/>
    </source>
</evidence>
<gene>
    <name evidence="2" type="ORF">JYK02_37790</name>
</gene>
<organism evidence="2 3">
    <name type="scientific">Corallococcus macrosporus</name>
    <dbReference type="NCBI Taxonomy" id="35"/>
    <lineage>
        <taxon>Bacteria</taxon>
        <taxon>Pseudomonadati</taxon>
        <taxon>Myxococcota</taxon>
        <taxon>Myxococcia</taxon>
        <taxon>Myxococcales</taxon>
        <taxon>Cystobacterineae</taxon>
        <taxon>Myxococcaceae</taxon>
        <taxon>Corallococcus</taxon>
    </lineage>
</organism>
<dbReference type="Proteomes" id="UP000664052">
    <property type="component" value="Unassembled WGS sequence"/>
</dbReference>
<keyword evidence="3" id="KW-1185">Reference proteome</keyword>
<name>A0ABS3DPN0_9BACT</name>
<reference evidence="2 3" key="1">
    <citation type="submission" date="2021-02" db="EMBL/GenBank/DDBJ databases">
        <title>De Novo genome assembly of isolated myxobacteria.</title>
        <authorList>
            <person name="Stevens D.C."/>
        </authorList>
    </citation>
    <scope>NUCLEOTIDE SEQUENCE [LARGE SCALE GENOMIC DNA]</scope>
    <source>
        <strain evidence="2 3">ATCC 29039</strain>
    </source>
</reference>
<feature type="signal peptide" evidence="1">
    <location>
        <begin position="1"/>
        <end position="28"/>
    </location>
</feature>
<keyword evidence="1" id="KW-0732">Signal</keyword>
<feature type="chain" id="PRO_5045564756" description="LamG domain-containing protein" evidence="1">
    <location>
        <begin position="29"/>
        <end position="386"/>
    </location>
</feature>
<dbReference type="RefSeq" id="WP_207057814.1">
    <property type="nucleotide sequence ID" value="NZ_JAFIMU010000017.1"/>
</dbReference>
<evidence type="ECO:0008006" key="4">
    <source>
        <dbReference type="Google" id="ProtNLM"/>
    </source>
</evidence>
<comment type="caution">
    <text evidence="2">The sequence shown here is derived from an EMBL/GenBank/DDBJ whole genome shotgun (WGS) entry which is preliminary data.</text>
</comment>